<evidence type="ECO:0000256" key="1">
    <source>
        <dbReference type="ARBA" id="ARBA00022517"/>
    </source>
</evidence>
<dbReference type="PANTHER" id="PTHR39178:SF1">
    <property type="entry name" value="RIBOSOMAL-PROCESSING CYSTEINE PROTEASE PRP"/>
    <property type="match status" value="1"/>
</dbReference>
<dbReference type="InterPro" id="IPR007422">
    <property type="entry name" value="Peptidase_Prp"/>
</dbReference>
<evidence type="ECO:0000256" key="6">
    <source>
        <dbReference type="ARBA" id="ARBA00044538"/>
    </source>
</evidence>
<dbReference type="PANTHER" id="PTHR39178">
    <property type="entry name" value="HYPOTHETICAL RIBOSOME-ASSOCIATED PROTEIN"/>
    <property type="match status" value="1"/>
</dbReference>
<dbReference type="GO" id="GO:0008234">
    <property type="term" value="F:cysteine-type peptidase activity"/>
    <property type="evidence" value="ECO:0007669"/>
    <property type="project" value="UniProtKB-KW"/>
</dbReference>
<dbReference type="GO" id="GO:0042254">
    <property type="term" value="P:ribosome biogenesis"/>
    <property type="evidence" value="ECO:0007669"/>
    <property type="project" value="UniProtKB-KW"/>
</dbReference>
<reference evidence="8" key="2">
    <citation type="submission" date="2011-04" db="EMBL/GenBank/DDBJ databases">
        <title>The complete genome of chromosome of Treponema succinifaciens DSM 2489.</title>
        <authorList>
            <person name="Lucas S."/>
            <person name="Copeland A."/>
            <person name="Lapidus A."/>
            <person name="Bruce D."/>
            <person name="Goodwin L."/>
            <person name="Pitluck S."/>
            <person name="Peters L."/>
            <person name="Kyrpides N."/>
            <person name="Mavromatis K."/>
            <person name="Ivanova N."/>
            <person name="Ovchinnikova G."/>
            <person name="Teshima H."/>
            <person name="Detter J.C."/>
            <person name="Tapia R."/>
            <person name="Han C."/>
            <person name="Land M."/>
            <person name="Hauser L."/>
            <person name="Markowitz V."/>
            <person name="Cheng J.-F."/>
            <person name="Hugenholtz P."/>
            <person name="Woyke T."/>
            <person name="Wu D."/>
            <person name="Gronow S."/>
            <person name="Wellnitz S."/>
            <person name="Brambilla E."/>
            <person name="Klenk H.-P."/>
            <person name="Eisen J.A."/>
        </authorList>
    </citation>
    <scope>NUCLEOTIDE SEQUENCE [LARGE SCALE GENOMIC DNA]</scope>
    <source>
        <strain evidence="8">ATCC 33096 / DSM 2489 / 6091</strain>
    </source>
</reference>
<proteinExistence type="inferred from homology"/>
<dbReference type="STRING" id="869209.Tresu_0892"/>
<keyword evidence="2" id="KW-0645">Protease</keyword>
<accession>F2NRJ8</accession>
<dbReference type="Proteomes" id="UP000006852">
    <property type="component" value="Chromosome"/>
</dbReference>
<dbReference type="InterPro" id="IPR036764">
    <property type="entry name" value="Peptidase_Prp_sf"/>
</dbReference>
<organism evidence="7 8">
    <name type="scientific">Treponema succinifaciens (strain ATCC 33096 / DSM 2489 / 6091)</name>
    <dbReference type="NCBI Taxonomy" id="869209"/>
    <lineage>
        <taxon>Bacteria</taxon>
        <taxon>Pseudomonadati</taxon>
        <taxon>Spirochaetota</taxon>
        <taxon>Spirochaetia</taxon>
        <taxon>Spirochaetales</taxon>
        <taxon>Treponemataceae</taxon>
        <taxon>Treponema</taxon>
    </lineage>
</organism>
<dbReference type="KEGG" id="tsu:Tresu_0892"/>
<keyword evidence="4" id="KW-0788">Thiol protease</keyword>
<comment type="similarity">
    <text evidence="5">Belongs to the Prp family.</text>
</comment>
<keyword evidence="1" id="KW-0690">Ribosome biogenesis</keyword>
<sequence length="110" mass="12036">MTEVLLVCGKDGALKSLKAFGHASFAEKGKDIVCAAESIILGTSVELLQSTKGLVFNADTSTRGFLEFRVEKSAVSAVERLKCIGDFIRFAFIKLSAEYPDNVRFQEIIE</sequence>
<dbReference type="Gene3D" id="3.30.70.1490">
    <property type="entry name" value="Cysteine protease Prp"/>
    <property type="match status" value="1"/>
</dbReference>
<dbReference type="EMBL" id="CP002631">
    <property type="protein sequence ID" value="AEB13816.1"/>
    <property type="molecule type" value="Genomic_DNA"/>
</dbReference>
<dbReference type="AlphaFoldDB" id="F2NRJ8"/>
<dbReference type="GO" id="GO:0006508">
    <property type="term" value="P:proteolysis"/>
    <property type="evidence" value="ECO:0007669"/>
    <property type="project" value="UniProtKB-KW"/>
</dbReference>
<dbReference type="SUPFAM" id="SSF118010">
    <property type="entry name" value="TM1457-like"/>
    <property type="match status" value="1"/>
</dbReference>
<dbReference type="OrthoDB" id="48998at2"/>
<dbReference type="Pfam" id="PF04327">
    <property type="entry name" value="Peptidase_Prp"/>
    <property type="match status" value="1"/>
</dbReference>
<keyword evidence="3" id="KW-0378">Hydrolase</keyword>
<name>F2NRJ8_TRES6</name>
<evidence type="ECO:0000256" key="4">
    <source>
        <dbReference type="ARBA" id="ARBA00022807"/>
    </source>
</evidence>
<evidence type="ECO:0000256" key="5">
    <source>
        <dbReference type="ARBA" id="ARBA00044503"/>
    </source>
</evidence>
<evidence type="ECO:0000313" key="8">
    <source>
        <dbReference type="Proteomes" id="UP000006852"/>
    </source>
</evidence>
<gene>
    <name evidence="7" type="ordered locus">Tresu_0892</name>
</gene>
<dbReference type="HOGENOM" id="CLU_140910_3_0_12"/>
<keyword evidence="8" id="KW-1185">Reference proteome</keyword>
<reference evidence="7 8" key="1">
    <citation type="journal article" date="2011" name="Stand. Genomic Sci.">
        <title>Complete genome sequence of Treponema succinifaciens type strain (6091).</title>
        <authorList>
            <person name="Han C."/>
            <person name="Gronow S."/>
            <person name="Teshima H."/>
            <person name="Lapidus A."/>
            <person name="Nolan M."/>
            <person name="Lucas S."/>
            <person name="Hammon N."/>
            <person name="Deshpande S."/>
            <person name="Cheng J.F."/>
            <person name="Zeytun A."/>
            <person name="Tapia R."/>
            <person name="Goodwin L."/>
            <person name="Pitluck S."/>
            <person name="Liolios K."/>
            <person name="Pagani I."/>
            <person name="Ivanova N."/>
            <person name="Mavromatis K."/>
            <person name="Mikhailova N."/>
            <person name="Huntemann M."/>
            <person name="Pati A."/>
            <person name="Chen A."/>
            <person name="Palaniappan K."/>
            <person name="Land M."/>
            <person name="Hauser L."/>
            <person name="Brambilla E.M."/>
            <person name="Rohde M."/>
            <person name="Goker M."/>
            <person name="Woyke T."/>
            <person name="Bristow J."/>
            <person name="Eisen J.A."/>
            <person name="Markowitz V."/>
            <person name="Hugenholtz P."/>
            <person name="Kyrpides N.C."/>
            <person name="Klenk H.P."/>
            <person name="Detter J.C."/>
        </authorList>
    </citation>
    <scope>NUCLEOTIDE SEQUENCE [LARGE SCALE GENOMIC DNA]</scope>
    <source>
        <strain evidence="8">ATCC 33096 / DSM 2489 / 6091</strain>
    </source>
</reference>
<protein>
    <recommendedName>
        <fullName evidence="6">Ribosomal processing cysteine protease Prp</fullName>
    </recommendedName>
</protein>
<evidence type="ECO:0000256" key="3">
    <source>
        <dbReference type="ARBA" id="ARBA00022801"/>
    </source>
</evidence>
<dbReference type="CDD" id="cd16332">
    <property type="entry name" value="Prp-like"/>
    <property type="match status" value="1"/>
</dbReference>
<evidence type="ECO:0000313" key="7">
    <source>
        <dbReference type="EMBL" id="AEB13816.1"/>
    </source>
</evidence>
<evidence type="ECO:0000256" key="2">
    <source>
        <dbReference type="ARBA" id="ARBA00022670"/>
    </source>
</evidence>